<comment type="cofactor">
    <cofactor evidence="1 10">
        <name>heme</name>
        <dbReference type="ChEBI" id="CHEBI:30413"/>
    </cofactor>
</comment>
<accession>A0A6P5PPQ7</accession>
<keyword evidence="4 10" id="KW-0349">Heme</keyword>
<dbReference type="InterPro" id="IPR001128">
    <property type="entry name" value="Cyt_P450"/>
</dbReference>
<keyword evidence="12" id="KW-1185">Reference proteome</keyword>
<dbReference type="KEGG" id="mcal:110294097"/>
<keyword evidence="5 10" id="KW-0479">Metal-binding</keyword>
<evidence type="ECO:0000256" key="7">
    <source>
        <dbReference type="ARBA" id="ARBA00023004"/>
    </source>
</evidence>
<dbReference type="Pfam" id="PF00067">
    <property type="entry name" value="p450"/>
    <property type="match status" value="1"/>
</dbReference>
<organism evidence="12 13">
    <name type="scientific">Mus caroli</name>
    <name type="common">Ryukyu mouse</name>
    <name type="synonym">Ricefield mouse</name>
    <dbReference type="NCBI Taxonomy" id="10089"/>
    <lineage>
        <taxon>Eukaryota</taxon>
        <taxon>Metazoa</taxon>
        <taxon>Chordata</taxon>
        <taxon>Craniata</taxon>
        <taxon>Vertebrata</taxon>
        <taxon>Euteleostomi</taxon>
        <taxon>Mammalia</taxon>
        <taxon>Eutheria</taxon>
        <taxon>Euarchontoglires</taxon>
        <taxon>Glires</taxon>
        <taxon>Rodentia</taxon>
        <taxon>Myomorpha</taxon>
        <taxon>Muroidea</taxon>
        <taxon>Muridae</taxon>
        <taxon>Murinae</taxon>
        <taxon>Mus</taxon>
        <taxon>Mus</taxon>
    </lineage>
</organism>
<dbReference type="PRINTS" id="PR00385">
    <property type="entry name" value="P450"/>
</dbReference>
<dbReference type="FunFam" id="1.10.630.10:FF:000182">
    <property type="entry name" value="Cytochrome P450 3A4"/>
    <property type="match status" value="1"/>
</dbReference>
<dbReference type="EC" id="1.14.14.1" evidence="3"/>
<dbReference type="GO" id="GO:0016712">
    <property type="term" value="F:oxidoreductase activity, acting on paired donors, with incorporation or reduction of molecular oxygen, reduced flavin or flavoprotein as one donor, and incorporation of one atom of oxygen"/>
    <property type="evidence" value="ECO:0007669"/>
    <property type="project" value="UniProtKB-EC"/>
</dbReference>
<dbReference type="GO" id="GO:0008202">
    <property type="term" value="P:steroid metabolic process"/>
    <property type="evidence" value="ECO:0007669"/>
    <property type="project" value="TreeGrafter"/>
</dbReference>
<dbReference type="GeneID" id="110294097"/>
<comment type="catalytic activity">
    <reaction evidence="9">
        <text>an organic molecule + reduced [NADPH--hemoprotein reductase] + O2 = an alcohol + oxidized [NADPH--hemoprotein reductase] + H2O + H(+)</text>
        <dbReference type="Rhea" id="RHEA:17149"/>
        <dbReference type="Rhea" id="RHEA-COMP:11964"/>
        <dbReference type="Rhea" id="RHEA-COMP:11965"/>
        <dbReference type="ChEBI" id="CHEBI:15377"/>
        <dbReference type="ChEBI" id="CHEBI:15378"/>
        <dbReference type="ChEBI" id="CHEBI:15379"/>
        <dbReference type="ChEBI" id="CHEBI:30879"/>
        <dbReference type="ChEBI" id="CHEBI:57618"/>
        <dbReference type="ChEBI" id="CHEBI:58210"/>
        <dbReference type="ChEBI" id="CHEBI:142491"/>
        <dbReference type="EC" id="1.14.14.1"/>
    </reaction>
</comment>
<dbReference type="InterPro" id="IPR002401">
    <property type="entry name" value="Cyt_P450_E_grp-I"/>
</dbReference>
<dbReference type="Gene3D" id="1.10.630.10">
    <property type="entry name" value="Cytochrome P450"/>
    <property type="match status" value="1"/>
</dbReference>
<dbReference type="InterPro" id="IPR050705">
    <property type="entry name" value="Cytochrome_P450_3A"/>
</dbReference>
<evidence type="ECO:0000256" key="6">
    <source>
        <dbReference type="ARBA" id="ARBA00023002"/>
    </source>
</evidence>
<dbReference type="InterPro" id="IPR036396">
    <property type="entry name" value="Cyt_P450_sf"/>
</dbReference>
<evidence type="ECO:0000256" key="5">
    <source>
        <dbReference type="ARBA" id="ARBA00022723"/>
    </source>
</evidence>
<keyword evidence="7 10" id="KW-0408">Iron</keyword>
<reference evidence="13" key="1">
    <citation type="submission" date="2025-08" db="UniProtKB">
        <authorList>
            <consortium name="RefSeq"/>
        </authorList>
    </citation>
    <scope>IDENTIFICATION</scope>
</reference>
<evidence type="ECO:0000256" key="11">
    <source>
        <dbReference type="RuleBase" id="RU000461"/>
    </source>
</evidence>
<protein>
    <recommendedName>
        <fullName evidence="3">unspecific monooxygenase</fullName>
        <ecNumber evidence="3">1.14.14.1</ecNumber>
    </recommendedName>
</protein>
<evidence type="ECO:0000313" key="12">
    <source>
        <dbReference type="Proteomes" id="UP000515126"/>
    </source>
</evidence>
<sequence length="217" mass="24619">MSALSDLEIVAQSISFIFAGYETTSNTLSYIMYTLATHPDAQKKLQQEIDAILPNKAPATYNDLEKIEYLDMVINETLRLYPIGARISRLSKKDAEISGVFIPQNTEVAVPIFLLHRDPKYWPEPEKFCPERFSKENKDRINPYVYMPFGNGPRNCLGMRFALITMKLAVVKIFQNFSVQPCEETEIPLKLSKKLILSPEKPIVLKATSRDGAINEG</sequence>
<dbReference type="GO" id="GO:0005506">
    <property type="term" value="F:iron ion binding"/>
    <property type="evidence" value="ECO:0007669"/>
    <property type="project" value="InterPro"/>
</dbReference>
<dbReference type="GO" id="GO:0020037">
    <property type="term" value="F:heme binding"/>
    <property type="evidence" value="ECO:0007669"/>
    <property type="project" value="InterPro"/>
</dbReference>
<evidence type="ECO:0000256" key="8">
    <source>
        <dbReference type="ARBA" id="ARBA00023033"/>
    </source>
</evidence>
<feature type="binding site" description="axial binding residue" evidence="10">
    <location>
        <position position="156"/>
    </location>
    <ligand>
        <name>heme</name>
        <dbReference type="ChEBI" id="CHEBI:30413"/>
    </ligand>
    <ligandPart>
        <name>Fe</name>
        <dbReference type="ChEBI" id="CHEBI:18248"/>
    </ligandPart>
</feature>
<keyword evidence="6 11" id="KW-0560">Oxidoreductase</keyword>
<dbReference type="Proteomes" id="UP000515126">
    <property type="component" value="Chromosome 5"/>
</dbReference>
<dbReference type="SUPFAM" id="SSF48264">
    <property type="entry name" value="Cytochrome P450"/>
    <property type="match status" value="1"/>
</dbReference>
<dbReference type="GO" id="GO:0070989">
    <property type="term" value="P:oxidative demethylation"/>
    <property type="evidence" value="ECO:0007669"/>
    <property type="project" value="TreeGrafter"/>
</dbReference>
<dbReference type="PROSITE" id="PS00086">
    <property type="entry name" value="CYTOCHROME_P450"/>
    <property type="match status" value="1"/>
</dbReference>
<dbReference type="PRINTS" id="PR00463">
    <property type="entry name" value="EP450I"/>
</dbReference>
<proteinExistence type="inferred from homology"/>
<dbReference type="RefSeq" id="XP_021017756.1">
    <property type="nucleotide sequence ID" value="XM_021162097.1"/>
</dbReference>
<dbReference type="PANTHER" id="PTHR24302">
    <property type="entry name" value="CYTOCHROME P450 FAMILY 3"/>
    <property type="match status" value="1"/>
</dbReference>
<evidence type="ECO:0000313" key="13">
    <source>
        <dbReference type="RefSeq" id="XP_021017756.1"/>
    </source>
</evidence>
<gene>
    <name evidence="13" type="primary">LOC110294097</name>
</gene>
<dbReference type="PANTHER" id="PTHR24302:SF8">
    <property type="entry name" value="CYTOCHROME P450 3A-RELATED"/>
    <property type="match status" value="1"/>
</dbReference>
<evidence type="ECO:0000256" key="2">
    <source>
        <dbReference type="ARBA" id="ARBA00010617"/>
    </source>
</evidence>
<dbReference type="GO" id="GO:0050649">
    <property type="term" value="F:testosterone 6-beta-hydroxylase activity"/>
    <property type="evidence" value="ECO:0007669"/>
    <property type="project" value="TreeGrafter"/>
</dbReference>
<evidence type="ECO:0000256" key="3">
    <source>
        <dbReference type="ARBA" id="ARBA00012109"/>
    </source>
</evidence>
<comment type="similarity">
    <text evidence="2 11">Belongs to the cytochrome P450 family.</text>
</comment>
<dbReference type="InterPro" id="IPR017972">
    <property type="entry name" value="Cyt_P450_CS"/>
</dbReference>
<evidence type="ECO:0000256" key="10">
    <source>
        <dbReference type="PIRSR" id="PIRSR602401-1"/>
    </source>
</evidence>
<evidence type="ECO:0000256" key="1">
    <source>
        <dbReference type="ARBA" id="ARBA00001971"/>
    </source>
</evidence>
<keyword evidence="8 11" id="KW-0503">Monooxygenase</keyword>
<evidence type="ECO:0000256" key="9">
    <source>
        <dbReference type="ARBA" id="ARBA00047827"/>
    </source>
</evidence>
<evidence type="ECO:0000256" key="4">
    <source>
        <dbReference type="ARBA" id="ARBA00022617"/>
    </source>
</evidence>
<name>A0A6P5PPQ7_MUSCR</name>
<dbReference type="AlphaFoldDB" id="A0A6P5PPQ7"/>